<dbReference type="NCBIfam" id="TIGR01730">
    <property type="entry name" value="RND_mfp"/>
    <property type="match status" value="1"/>
</dbReference>
<dbReference type="Gene3D" id="2.40.420.20">
    <property type="match status" value="1"/>
</dbReference>
<evidence type="ECO:0000259" key="3">
    <source>
        <dbReference type="Pfam" id="PF25954"/>
    </source>
</evidence>
<dbReference type="InterPro" id="IPR006143">
    <property type="entry name" value="RND_pump_MFP"/>
</dbReference>
<dbReference type="PANTHER" id="PTHR30469">
    <property type="entry name" value="MULTIDRUG RESISTANCE PROTEIN MDTA"/>
    <property type="match status" value="1"/>
</dbReference>
<evidence type="ECO:0000256" key="2">
    <source>
        <dbReference type="SAM" id="Coils"/>
    </source>
</evidence>
<sequence length="365" mass="37917">MNMRGWIIVVAAGAAFGGCSRPPEEAAPPLAVLVRSMDKAQVAAGVQVYTGEVRARIETDLGFRIGGKILQRRADVGARVRAGEVLALLDPQDARLAAGAAAAAEAAAAADLALAEAEFKRASELRTRNFISDSALDTRRTALQAAQARLRQARAQAATALNQADYTRLLADADGVVTSVLAEPGQVVAAGQPVVRVAQPGEREVLIHVPENRVRGFAPGGAATVRPWMAADRSYAARVREVAPAADSATRTYALRVSVPGADDALPLGATAGVSFEAADQEGVLLPLPAVTRVGDRAQAWVVDAGDKARMVAVEVGGWREDGVLVRGGLPADARVVVAGVHRLVEGAPVRPVEEGAPVALDVER</sequence>
<comment type="similarity">
    <text evidence="1">Belongs to the membrane fusion protein (MFP) (TC 8.A.1) family.</text>
</comment>
<dbReference type="RefSeq" id="WP_232516529.1">
    <property type="nucleotide sequence ID" value="NZ_JBHSOG010000100.1"/>
</dbReference>
<comment type="caution">
    <text evidence="5">The sequence shown here is derived from an EMBL/GenBank/DDBJ whole genome shotgun (WGS) entry which is preliminary data.</text>
</comment>
<dbReference type="Gene3D" id="2.40.30.170">
    <property type="match status" value="1"/>
</dbReference>
<feature type="coiled-coil region" evidence="2">
    <location>
        <begin position="136"/>
        <end position="163"/>
    </location>
</feature>
<keyword evidence="6" id="KW-1185">Reference proteome</keyword>
<dbReference type="InterPro" id="IPR058627">
    <property type="entry name" value="MdtA-like_C"/>
</dbReference>
<dbReference type="PANTHER" id="PTHR30469:SF15">
    <property type="entry name" value="HLYD FAMILY OF SECRETION PROTEINS"/>
    <property type="match status" value="1"/>
</dbReference>
<gene>
    <name evidence="5" type="ORF">ACFPTN_20775</name>
</gene>
<proteinExistence type="inferred from homology"/>
<dbReference type="SUPFAM" id="SSF111369">
    <property type="entry name" value="HlyD-like secretion proteins"/>
    <property type="match status" value="1"/>
</dbReference>
<dbReference type="Proteomes" id="UP001595974">
    <property type="component" value="Unassembled WGS sequence"/>
</dbReference>
<reference evidence="6" key="1">
    <citation type="journal article" date="2019" name="Int. J. Syst. Evol. Microbiol.">
        <title>The Global Catalogue of Microorganisms (GCM) 10K type strain sequencing project: providing services to taxonomists for standard genome sequencing and annotation.</title>
        <authorList>
            <consortium name="The Broad Institute Genomics Platform"/>
            <consortium name="The Broad Institute Genome Sequencing Center for Infectious Disease"/>
            <person name="Wu L."/>
            <person name="Ma J."/>
        </authorList>
    </citation>
    <scope>NUCLEOTIDE SEQUENCE [LARGE SCALE GENOMIC DNA]</scope>
    <source>
        <strain evidence="6">SHR3</strain>
    </source>
</reference>
<keyword evidence="2" id="KW-0175">Coiled coil</keyword>
<dbReference type="Gene3D" id="1.10.287.470">
    <property type="entry name" value="Helix hairpin bin"/>
    <property type="match status" value="1"/>
</dbReference>
<evidence type="ECO:0000259" key="4">
    <source>
        <dbReference type="Pfam" id="PF25967"/>
    </source>
</evidence>
<dbReference type="Pfam" id="PF25967">
    <property type="entry name" value="RND-MFP_C"/>
    <property type="match status" value="1"/>
</dbReference>
<protein>
    <submittedName>
        <fullName evidence="5">Efflux RND transporter periplasmic adaptor subunit</fullName>
    </submittedName>
</protein>
<organism evidence="5 6">
    <name type="scientific">Thauera sinica</name>
    <dbReference type="NCBI Taxonomy" id="2665146"/>
    <lineage>
        <taxon>Bacteria</taxon>
        <taxon>Pseudomonadati</taxon>
        <taxon>Pseudomonadota</taxon>
        <taxon>Betaproteobacteria</taxon>
        <taxon>Rhodocyclales</taxon>
        <taxon>Zoogloeaceae</taxon>
        <taxon>Thauera</taxon>
    </lineage>
</organism>
<dbReference type="Pfam" id="PF25954">
    <property type="entry name" value="Beta-barrel_RND_2"/>
    <property type="match status" value="1"/>
</dbReference>
<evidence type="ECO:0000313" key="5">
    <source>
        <dbReference type="EMBL" id="MFC5771820.1"/>
    </source>
</evidence>
<dbReference type="InterPro" id="IPR058792">
    <property type="entry name" value="Beta-barrel_RND_2"/>
</dbReference>
<feature type="domain" description="Multidrug resistance protein MdtA-like C-terminal permuted SH3" evidence="4">
    <location>
        <begin position="284"/>
        <end position="342"/>
    </location>
</feature>
<dbReference type="PROSITE" id="PS51257">
    <property type="entry name" value="PROKAR_LIPOPROTEIN"/>
    <property type="match status" value="1"/>
</dbReference>
<feature type="domain" description="CusB-like beta-barrel" evidence="3">
    <location>
        <begin position="207"/>
        <end position="278"/>
    </location>
</feature>
<evidence type="ECO:0000313" key="6">
    <source>
        <dbReference type="Proteomes" id="UP001595974"/>
    </source>
</evidence>
<dbReference type="Gene3D" id="2.40.50.100">
    <property type="match status" value="1"/>
</dbReference>
<evidence type="ECO:0000256" key="1">
    <source>
        <dbReference type="ARBA" id="ARBA00009477"/>
    </source>
</evidence>
<accession>A0ABW1AX88</accession>
<name>A0ABW1AX88_9RHOO</name>
<dbReference type="EMBL" id="JBHSOG010000100">
    <property type="protein sequence ID" value="MFC5771820.1"/>
    <property type="molecule type" value="Genomic_DNA"/>
</dbReference>